<evidence type="ECO:0000259" key="5">
    <source>
        <dbReference type="Pfam" id="PF00171"/>
    </source>
</evidence>
<reference evidence="6 7" key="1">
    <citation type="submission" date="2020-08" db="EMBL/GenBank/DDBJ databases">
        <authorList>
            <person name="Newling K."/>
            <person name="Davey J."/>
            <person name="Forrester S."/>
        </authorList>
    </citation>
    <scope>NUCLEOTIDE SEQUENCE [LARGE SCALE GENOMIC DNA]</scope>
    <source>
        <strain evidence="7">Crithidia deanei Carvalho (ATCC PRA-265)</strain>
    </source>
</reference>
<dbReference type="InterPro" id="IPR016161">
    <property type="entry name" value="Ald_DH/histidinol_DH"/>
</dbReference>
<dbReference type="OrthoDB" id="310895at2759"/>
<dbReference type="InterPro" id="IPR016162">
    <property type="entry name" value="Ald_DH_N"/>
</dbReference>
<dbReference type="Proteomes" id="UP000515908">
    <property type="component" value="Chromosome 08"/>
</dbReference>
<organism evidence="6 7">
    <name type="scientific">Angomonas deanei</name>
    <dbReference type="NCBI Taxonomy" id="59799"/>
    <lineage>
        <taxon>Eukaryota</taxon>
        <taxon>Discoba</taxon>
        <taxon>Euglenozoa</taxon>
        <taxon>Kinetoplastea</taxon>
        <taxon>Metakinetoplastina</taxon>
        <taxon>Trypanosomatida</taxon>
        <taxon>Trypanosomatidae</taxon>
        <taxon>Strigomonadinae</taxon>
        <taxon>Angomonas</taxon>
    </lineage>
</organism>
<accession>A0A7G2CE86</accession>
<comment type="similarity">
    <text evidence="1 4">Belongs to the aldehyde dehydrogenase family.</text>
</comment>
<keyword evidence="7" id="KW-1185">Reference proteome</keyword>
<dbReference type="EMBL" id="LR877152">
    <property type="protein sequence ID" value="CAD2217271.1"/>
    <property type="molecule type" value="Genomic_DNA"/>
</dbReference>
<dbReference type="FunFam" id="3.40.605.10:FF:000001">
    <property type="entry name" value="Aldehyde dehydrogenase 1"/>
    <property type="match status" value="1"/>
</dbReference>
<gene>
    <name evidence="6" type="ORF">ADEAN_000474900</name>
</gene>
<evidence type="ECO:0000256" key="3">
    <source>
        <dbReference type="PROSITE-ProRule" id="PRU10007"/>
    </source>
</evidence>
<dbReference type="InterPro" id="IPR029510">
    <property type="entry name" value="Ald_DH_CS_GLU"/>
</dbReference>
<dbReference type="InterPro" id="IPR016160">
    <property type="entry name" value="Ald_DH_CS_CYS"/>
</dbReference>
<evidence type="ECO:0000256" key="2">
    <source>
        <dbReference type="ARBA" id="ARBA00023002"/>
    </source>
</evidence>
<dbReference type="Gene3D" id="3.40.605.10">
    <property type="entry name" value="Aldehyde Dehydrogenase, Chain A, domain 1"/>
    <property type="match status" value="1"/>
</dbReference>
<dbReference type="Gene3D" id="3.40.309.10">
    <property type="entry name" value="Aldehyde Dehydrogenase, Chain A, domain 2"/>
    <property type="match status" value="1"/>
</dbReference>
<proteinExistence type="inferred from homology"/>
<dbReference type="PANTHER" id="PTHR11699">
    <property type="entry name" value="ALDEHYDE DEHYDROGENASE-RELATED"/>
    <property type="match status" value="1"/>
</dbReference>
<dbReference type="FunFam" id="3.40.309.10:FF:000001">
    <property type="entry name" value="Mitochondrial aldehyde dehydrogenase 2"/>
    <property type="match status" value="1"/>
</dbReference>
<dbReference type="PROSITE" id="PS00687">
    <property type="entry name" value="ALDEHYDE_DEHYDR_GLU"/>
    <property type="match status" value="1"/>
</dbReference>
<sequence length="424" mass="45935">MDGRDRRDLILKLCDLLEKDAQNMAALESLDNGKPYEVALHADVKLAVECLRYYAGWADKIYGQLAPVSGNNMSIVKREPVGVCGQIVPWNFPLLMGSWKLGPALAMGNTIVLKPAEQTPLSALRLGEMITEAGFPAGVVNIIPGYGATAGAAIAKHMDVDKVAFTGSTLVGREIMRMAAESNIKKVSLELGGKSALIVCPDADVDKSAAVAELGIYFNMGQVCTASSRIYVHESLHDEFVANLKKRAEARRVGPGNDTINDMGPLVSGKQYERVLNYIEVGKKEGATLVTGGKKIGEKGYFVAPTIFADVKEDMQICKEEIFGPVVCIMKFKEMDEVVARANDSIYGLAAGICTKSMDTALRWSSFLEVGTVWVNTWNAFDVANPFGGFKQSGLGRELGQEALELYSEPKTVFYALNGPFVKN</sequence>
<dbReference type="GO" id="GO:0016620">
    <property type="term" value="F:oxidoreductase activity, acting on the aldehyde or oxo group of donors, NAD or NADP as acceptor"/>
    <property type="evidence" value="ECO:0007669"/>
    <property type="project" value="InterPro"/>
</dbReference>
<feature type="active site" evidence="3">
    <location>
        <position position="190"/>
    </location>
</feature>
<evidence type="ECO:0000256" key="4">
    <source>
        <dbReference type="RuleBase" id="RU003345"/>
    </source>
</evidence>
<dbReference type="InterPro" id="IPR015590">
    <property type="entry name" value="Aldehyde_DH_dom"/>
</dbReference>
<dbReference type="Pfam" id="PF00171">
    <property type="entry name" value="Aldedh"/>
    <property type="match status" value="1"/>
</dbReference>
<feature type="domain" description="Aldehyde dehydrogenase" evidence="5">
    <location>
        <begin position="2"/>
        <end position="413"/>
    </location>
</feature>
<protein>
    <submittedName>
        <fullName evidence="6">Aldehyde dehydrogenase family, putative</fullName>
    </submittedName>
</protein>
<dbReference type="AlphaFoldDB" id="A0A7G2CE86"/>
<dbReference type="SUPFAM" id="SSF53720">
    <property type="entry name" value="ALDH-like"/>
    <property type="match status" value="1"/>
</dbReference>
<dbReference type="InterPro" id="IPR016163">
    <property type="entry name" value="Ald_DH_C"/>
</dbReference>
<dbReference type="VEuPathDB" id="TriTrypDB:ADEAN_000474900"/>
<name>A0A7G2CE86_9TRYP</name>
<dbReference type="PROSITE" id="PS00070">
    <property type="entry name" value="ALDEHYDE_DEHYDR_CYS"/>
    <property type="match status" value="1"/>
</dbReference>
<evidence type="ECO:0000256" key="1">
    <source>
        <dbReference type="ARBA" id="ARBA00009986"/>
    </source>
</evidence>
<evidence type="ECO:0000313" key="7">
    <source>
        <dbReference type="Proteomes" id="UP000515908"/>
    </source>
</evidence>
<keyword evidence="2 4" id="KW-0560">Oxidoreductase</keyword>
<evidence type="ECO:0000313" key="6">
    <source>
        <dbReference type="EMBL" id="CAD2217271.1"/>
    </source>
</evidence>